<evidence type="ECO:0000313" key="2">
    <source>
        <dbReference type="Proteomes" id="UP000014680"/>
    </source>
</evidence>
<reference evidence="1 2" key="1">
    <citation type="submission" date="2012-10" db="EMBL/GenBank/DDBJ databases">
        <authorList>
            <person name="Zafar N."/>
            <person name="Inman J."/>
            <person name="Hall N."/>
            <person name="Lorenzi H."/>
            <person name="Caler E."/>
        </authorList>
    </citation>
    <scope>NUCLEOTIDE SEQUENCE [LARGE SCALE GENOMIC DNA]</scope>
    <source>
        <strain evidence="1 2">IP1</strain>
    </source>
</reference>
<dbReference type="KEGG" id="eiv:EIN_136270"/>
<dbReference type="GeneID" id="14884897"/>
<dbReference type="EMBL" id="KB207027">
    <property type="protein sequence ID" value="ELP85973.1"/>
    <property type="molecule type" value="Genomic_DNA"/>
</dbReference>
<name>A0A0A1TXF9_ENTIV</name>
<protein>
    <submittedName>
        <fullName evidence="1">Uncharacterized protein</fullName>
    </submittedName>
</protein>
<dbReference type="SUPFAM" id="SSF48366">
    <property type="entry name" value="Ras GEF"/>
    <property type="match status" value="1"/>
</dbReference>
<keyword evidence="2" id="KW-1185">Reference proteome</keyword>
<proteinExistence type="predicted"/>
<sequence length="327" mass="38962">MFFKRRLSSYDKDVESLFYYFPKDSVPFDFLLLVEKMTLKQFLNVFKQLGIYFFEEPEVFSENSRKMWYVKYVVWKLTKNNRLLLEALVLRLIKDEQRPLLFEMLYDTSKFPHPQNIRAFLHTLFTCQEQIFNDTDVLMYSHDGDLIGMSEDVHWESMFEVGELCTTIFVIQSTTYMTPKAFLSKVLDLYNRLEDEKNCIDEKLLRPKIKRLEDIVLTWTSFFKDETDESAEFKKSVLDSVIFTKDLFIPDVLRKIKNNLLYVPKKKNSILMGFIKCTKTNFLIELDVEKMYLCKDAKTTKIYNIKSKFIAEQIVMVDQELLGDVKL</sequence>
<dbReference type="Proteomes" id="UP000014680">
    <property type="component" value="Unassembled WGS sequence"/>
</dbReference>
<organism evidence="1 2">
    <name type="scientific">Entamoeba invadens IP1</name>
    <dbReference type="NCBI Taxonomy" id="370355"/>
    <lineage>
        <taxon>Eukaryota</taxon>
        <taxon>Amoebozoa</taxon>
        <taxon>Evosea</taxon>
        <taxon>Archamoebae</taxon>
        <taxon>Mastigamoebida</taxon>
        <taxon>Entamoebidae</taxon>
        <taxon>Entamoeba</taxon>
    </lineage>
</organism>
<dbReference type="RefSeq" id="XP_004185319.1">
    <property type="nucleotide sequence ID" value="XM_004185271.1"/>
</dbReference>
<evidence type="ECO:0000313" key="1">
    <source>
        <dbReference type="EMBL" id="ELP85973.1"/>
    </source>
</evidence>
<dbReference type="AlphaFoldDB" id="A0A0A1TXF9"/>
<dbReference type="InterPro" id="IPR023578">
    <property type="entry name" value="Ras_GEF_dom_sf"/>
</dbReference>
<accession>A0A0A1TXF9</accession>
<dbReference type="VEuPathDB" id="AmoebaDB:EIN_136270"/>
<gene>
    <name evidence="1" type="ORF">EIN_136270</name>
</gene>